<keyword evidence="3 6" id="KW-1133">Transmembrane helix</keyword>
<keyword evidence="4 6" id="KW-0472">Membrane</keyword>
<evidence type="ECO:0000313" key="8">
    <source>
        <dbReference type="EMBL" id="KAK1749929.1"/>
    </source>
</evidence>
<dbReference type="Pfam" id="PF20684">
    <property type="entry name" value="Fung_rhodopsin"/>
    <property type="match status" value="1"/>
</dbReference>
<dbReference type="InterPro" id="IPR049326">
    <property type="entry name" value="Rhodopsin_dom_fungi"/>
</dbReference>
<sequence length="355" mass="39774">MPTDSPGFGSHAAGFMFSNTLAGRDVNPTSSNTENKSGSIIACAFSTWAICGIAVAARFYARGKIQHVLGKEDWCVLVAYLMSFGFTMATVYGAIYGMGSHISTVSAEDISKIIRTTWLCNLFYMLSLTFSKISILLLYTRLFRFYRARIAAWIMMAVVVIYNIWGLCVAFTLCIPLEAYWDPTVHGVCHGASYMWALIGLHVGTDFLIFLIPIPVVLSMMALSKRQKLGLVLLFALGFFVCIVSILRIVWVRQFVASADFLWDYVYINYWNCVEVNSAIVLPCMVVLKPLFRKLWPGAFSGDHDEIVDAAASDQTPSDRVQLSDAAAWRFEKEVDSFLLKEPQRLHIRNEPDQA</sequence>
<accession>A0AAJ0B343</accession>
<dbReference type="AlphaFoldDB" id="A0AAJ0B343"/>
<reference evidence="8" key="1">
    <citation type="submission" date="2023-06" db="EMBL/GenBank/DDBJ databases">
        <title>Genome-scale phylogeny and comparative genomics of the fungal order Sordariales.</title>
        <authorList>
            <consortium name="Lawrence Berkeley National Laboratory"/>
            <person name="Hensen N."/>
            <person name="Bonometti L."/>
            <person name="Westerberg I."/>
            <person name="Brannstrom I.O."/>
            <person name="Guillou S."/>
            <person name="Cros-Aarteil S."/>
            <person name="Calhoun S."/>
            <person name="Haridas S."/>
            <person name="Kuo A."/>
            <person name="Mondo S."/>
            <person name="Pangilinan J."/>
            <person name="Riley R."/>
            <person name="Labutti K."/>
            <person name="Andreopoulos B."/>
            <person name="Lipzen A."/>
            <person name="Chen C."/>
            <person name="Yanf M."/>
            <person name="Daum C."/>
            <person name="Ng V."/>
            <person name="Clum A."/>
            <person name="Steindorff A."/>
            <person name="Ohm R."/>
            <person name="Martin F."/>
            <person name="Silar P."/>
            <person name="Natvig D."/>
            <person name="Lalanne C."/>
            <person name="Gautier V."/>
            <person name="Ament-Velasquez S.L."/>
            <person name="Kruys A."/>
            <person name="Hutchinson M.I."/>
            <person name="Powell A.J."/>
            <person name="Barry K."/>
            <person name="Miller A.N."/>
            <person name="Grigoriev I.V."/>
            <person name="Debuchy R."/>
            <person name="Gladieux P."/>
            <person name="Thoren M.H."/>
            <person name="Johannesson H."/>
        </authorList>
    </citation>
    <scope>NUCLEOTIDE SEQUENCE</scope>
    <source>
        <strain evidence="8">PSN4</strain>
    </source>
</reference>
<dbReference type="EMBL" id="MU839851">
    <property type="protein sequence ID" value="KAK1749929.1"/>
    <property type="molecule type" value="Genomic_DNA"/>
</dbReference>
<organism evidence="8 9">
    <name type="scientific">Echria macrotheca</name>
    <dbReference type="NCBI Taxonomy" id="438768"/>
    <lineage>
        <taxon>Eukaryota</taxon>
        <taxon>Fungi</taxon>
        <taxon>Dikarya</taxon>
        <taxon>Ascomycota</taxon>
        <taxon>Pezizomycotina</taxon>
        <taxon>Sordariomycetes</taxon>
        <taxon>Sordariomycetidae</taxon>
        <taxon>Sordariales</taxon>
        <taxon>Schizotheciaceae</taxon>
        <taxon>Echria</taxon>
    </lineage>
</organism>
<feature type="transmembrane region" description="Helical" evidence="6">
    <location>
        <begin position="150"/>
        <end position="173"/>
    </location>
</feature>
<feature type="transmembrane region" description="Helical" evidence="6">
    <location>
        <begin position="230"/>
        <end position="251"/>
    </location>
</feature>
<proteinExistence type="inferred from homology"/>
<feature type="transmembrane region" description="Helical" evidence="6">
    <location>
        <begin position="193"/>
        <end position="218"/>
    </location>
</feature>
<dbReference type="Proteomes" id="UP001239445">
    <property type="component" value="Unassembled WGS sequence"/>
</dbReference>
<keyword evidence="2 6" id="KW-0812">Transmembrane</keyword>
<evidence type="ECO:0000256" key="3">
    <source>
        <dbReference type="ARBA" id="ARBA00022989"/>
    </source>
</evidence>
<protein>
    <recommendedName>
        <fullName evidence="7">Rhodopsin domain-containing protein</fullName>
    </recommendedName>
</protein>
<feature type="domain" description="Rhodopsin" evidence="7">
    <location>
        <begin position="57"/>
        <end position="294"/>
    </location>
</feature>
<evidence type="ECO:0000256" key="5">
    <source>
        <dbReference type="ARBA" id="ARBA00038359"/>
    </source>
</evidence>
<evidence type="ECO:0000259" key="7">
    <source>
        <dbReference type="Pfam" id="PF20684"/>
    </source>
</evidence>
<evidence type="ECO:0000256" key="2">
    <source>
        <dbReference type="ARBA" id="ARBA00022692"/>
    </source>
</evidence>
<dbReference type="PANTHER" id="PTHR33048">
    <property type="entry name" value="PTH11-LIKE INTEGRAL MEMBRANE PROTEIN (AFU_ORTHOLOGUE AFUA_5G11245)"/>
    <property type="match status" value="1"/>
</dbReference>
<feature type="transmembrane region" description="Helical" evidence="6">
    <location>
        <begin position="39"/>
        <end position="61"/>
    </location>
</feature>
<dbReference type="GO" id="GO:0016020">
    <property type="term" value="C:membrane"/>
    <property type="evidence" value="ECO:0007669"/>
    <property type="project" value="UniProtKB-SubCell"/>
</dbReference>
<comment type="subcellular location">
    <subcellularLocation>
        <location evidence="1">Membrane</location>
        <topology evidence="1">Multi-pass membrane protein</topology>
    </subcellularLocation>
</comment>
<evidence type="ECO:0000313" key="9">
    <source>
        <dbReference type="Proteomes" id="UP001239445"/>
    </source>
</evidence>
<feature type="transmembrane region" description="Helical" evidence="6">
    <location>
        <begin position="73"/>
        <end position="96"/>
    </location>
</feature>
<dbReference type="PANTHER" id="PTHR33048:SF47">
    <property type="entry name" value="INTEGRAL MEMBRANE PROTEIN-RELATED"/>
    <property type="match status" value="1"/>
</dbReference>
<comment type="similarity">
    <text evidence="5">Belongs to the SAT4 family.</text>
</comment>
<name>A0AAJ0B343_9PEZI</name>
<dbReference type="InterPro" id="IPR052337">
    <property type="entry name" value="SAT4-like"/>
</dbReference>
<evidence type="ECO:0000256" key="1">
    <source>
        <dbReference type="ARBA" id="ARBA00004141"/>
    </source>
</evidence>
<gene>
    <name evidence="8" type="ORF">QBC47DRAFT_395237</name>
</gene>
<evidence type="ECO:0000256" key="6">
    <source>
        <dbReference type="SAM" id="Phobius"/>
    </source>
</evidence>
<keyword evidence="9" id="KW-1185">Reference proteome</keyword>
<evidence type="ECO:0000256" key="4">
    <source>
        <dbReference type="ARBA" id="ARBA00023136"/>
    </source>
</evidence>
<feature type="transmembrane region" description="Helical" evidence="6">
    <location>
        <begin position="116"/>
        <end position="138"/>
    </location>
</feature>
<comment type="caution">
    <text evidence="8">The sequence shown here is derived from an EMBL/GenBank/DDBJ whole genome shotgun (WGS) entry which is preliminary data.</text>
</comment>